<dbReference type="HAMAP" id="MF_00969">
    <property type="entry name" value="TRCF"/>
    <property type="match status" value="1"/>
</dbReference>
<dbReference type="SUPFAM" id="SSF52540">
    <property type="entry name" value="P-loop containing nucleoside triphosphate hydrolases"/>
    <property type="match status" value="3"/>
</dbReference>
<evidence type="ECO:0000256" key="3">
    <source>
        <dbReference type="ARBA" id="ARBA00022763"/>
    </source>
</evidence>
<comment type="subcellular location">
    <subcellularLocation>
        <location evidence="9">Cytoplasm</location>
    </subcellularLocation>
</comment>
<dbReference type="InterPro" id="IPR003711">
    <property type="entry name" value="CarD-like/TRCF_RID"/>
</dbReference>
<dbReference type="InterPro" id="IPR037235">
    <property type="entry name" value="TRCF-like_C_D7"/>
</dbReference>
<comment type="similarity">
    <text evidence="9">In the C-terminal section; belongs to the helicase family. RecG subfamily.</text>
</comment>
<dbReference type="InterPro" id="IPR041471">
    <property type="entry name" value="UvrB_inter"/>
</dbReference>
<evidence type="ECO:0000256" key="8">
    <source>
        <dbReference type="ARBA" id="ARBA00023204"/>
    </source>
</evidence>
<gene>
    <name evidence="9" type="primary">mfd</name>
    <name evidence="13" type="ORF">SOIL9_82110</name>
</gene>
<evidence type="ECO:0000256" key="1">
    <source>
        <dbReference type="ARBA" id="ARBA00022490"/>
    </source>
</evidence>
<dbReference type="EMBL" id="LR593886">
    <property type="protein sequence ID" value="VTS00357.1"/>
    <property type="molecule type" value="Genomic_DNA"/>
</dbReference>
<dbReference type="InterPro" id="IPR005118">
    <property type="entry name" value="TRCF_C"/>
</dbReference>
<evidence type="ECO:0000259" key="12">
    <source>
        <dbReference type="PROSITE" id="PS51194"/>
    </source>
</evidence>
<dbReference type="Pfam" id="PF17757">
    <property type="entry name" value="UvrB_inter"/>
    <property type="match status" value="1"/>
</dbReference>
<comment type="similarity">
    <text evidence="9">In the N-terminal section; belongs to the UvrB family.</text>
</comment>
<dbReference type="SMART" id="SM00490">
    <property type="entry name" value="HELICc"/>
    <property type="match status" value="1"/>
</dbReference>
<evidence type="ECO:0000259" key="11">
    <source>
        <dbReference type="PROSITE" id="PS51192"/>
    </source>
</evidence>
<protein>
    <recommendedName>
        <fullName evidence="9">Transcription-repair-coupling factor</fullName>
        <shortName evidence="9">TRCF</shortName>
        <ecNumber evidence="9">3.6.4.-</ecNumber>
    </recommendedName>
</protein>
<dbReference type="SMART" id="SM00487">
    <property type="entry name" value="DEXDc"/>
    <property type="match status" value="1"/>
</dbReference>
<dbReference type="InterPro" id="IPR014001">
    <property type="entry name" value="Helicase_ATP-bd"/>
</dbReference>
<dbReference type="Pfam" id="PF00270">
    <property type="entry name" value="DEAD"/>
    <property type="match status" value="1"/>
</dbReference>
<reference evidence="13 14" key="1">
    <citation type="submission" date="2019-05" db="EMBL/GenBank/DDBJ databases">
        <authorList>
            <consortium name="Science for Life Laboratories"/>
        </authorList>
    </citation>
    <scope>NUCLEOTIDE SEQUENCE [LARGE SCALE GENOMIC DNA]</scope>
    <source>
        <strain evidence="13">Soil9</strain>
    </source>
</reference>
<dbReference type="GO" id="GO:0003684">
    <property type="term" value="F:damaged DNA binding"/>
    <property type="evidence" value="ECO:0007669"/>
    <property type="project" value="InterPro"/>
</dbReference>
<feature type="region of interest" description="Disordered" evidence="10">
    <location>
        <begin position="481"/>
        <end position="507"/>
    </location>
</feature>
<evidence type="ECO:0000256" key="10">
    <source>
        <dbReference type="SAM" id="MobiDB-lite"/>
    </source>
</evidence>
<dbReference type="CDD" id="cd17991">
    <property type="entry name" value="DEXHc_TRCF"/>
    <property type="match status" value="1"/>
</dbReference>
<dbReference type="Pfam" id="PF03461">
    <property type="entry name" value="TRCF"/>
    <property type="match status" value="1"/>
</dbReference>
<dbReference type="Gene3D" id="3.30.2060.10">
    <property type="entry name" value="Penicillin-binding protein 1b domain"/>
    <property type="match status" value="1"/>
</dbReference>
<dbReference type="PROSITE" id="PS51194">
    <property type="entry name" value="HELICASE_CTER"/>
    <property type="match status" value="1"/>
</dbReference>
<dbReference type="Gene3D" id="3.90.1150.50">
    <property type="entry name" value="Transcription-repair-coupling factor, D7 domain"/>
    <property type="match status" value="1"/>
</dbReference>
<feature type="domain" description="Helicase C-terminal" evidence="12">
    <location>
        <begin position="800"/>
        <end position="954"/>
    </location>
</feature>
<accession>A0A6P2DH40</accession>
<dbReference type="GO" id="GO:0003678">
    <property type="term" value="F:DNA helicase activity"/>
    <property type="evidence" value="ECO:0007669"/>
    <property type="project" value="TreeGrafter"/>
</dbReference>
<keyword evidence="2 9" id="KW-0547">Nucleotide-binding</keyword>
<dbReference type="NCBIfam" id="TIGR00580">
    <property type="entry name" value="mfd"/>
    <property type="match status" value="1"/>
</dbReference>
<dbReference type="Proteomes" id="UP000464178">
    <property type="component" value="Chromosome"/>
</dbReference>
<evidence type="ECO:0000256" key="7">
    <source>
        <dbReference type="ARBA" id="ARBA00023125"/>
    </source>
</evidence>
<evidence type="ECO:0000313" key="14">
    <source>
        <dbReference type="Proteomes" id="UP000464178"/>
    </source>
</evidence>
<dbReference type="PANTHER" id="PTHR47964">
    <property type="entry name" value="ATP-DEPENDENT DNA HELICASE HOMOLOG RECG, CHLOROPLASTIC"/>
    <property type="match status" value="1"/>
</dbReference>
<dbReference type="SMART" id="SM01058">
    <property type="entry name" value="CarD_TRCF"/>
    <property type="match status" value="1"/>
</dbReference>
<comment type="function">
    <text evidence="9">Couples transcription and DNA repair by recognizing RNA polymerase (RNAP) stalled at DNA lesions. Mediates ATP-dependent release of RNAP and its truncated transcript from the DNA, and recruitment of nucleotide excision repair machinery to the damaged site.</text>
</comment>
<dbReference type="Pfam" id="PF00271">
    <property type="entry name" value="Helicase_C"/>
    <property type="match status" value="1"/>
</dbReference>
<keyword evidence="5 13" id="KW-0347">Helicase</keyword>
<dbReference type="AlphaFoldDB" id="A0A6P2DH40"/>
<keyword evidence="14" id="KW-1185">Reference proteome</keyword>
<dbReference type="Gene3D" id="3.40.50.300">
    <property type="entry name" value="P-loop containing nucleotide triphosphate hydrolases"/>
    <property type="match status" value="2"/>
</dbReference>
<dbReference type="PANTHER" id="PTHR47964:SF1">
    <property type="entry name" value="ATP-DEPENDENT DNA HELICASE HOMOLOG RECG, CHLOROPLASTIC"/>
    <property type="match status" value="1"/>
</dbReference>
<feature type="domain" description="Helicase ATP-binding" evidence="11">
    <location>
        <begin position="618"/>
        <end position="779"/>
    </location>
</feature>
<dbReference type="InterPro" id="IPR047112">
    <property type="entry name" value="RecG/Mfd"/>
</dbReference>
<dbReference type="InterPro" id="IPR004576">
    <property type="entry name" value="Mfd"/>
</dbReference>
<dbReference type="SUPFAM" id="SSF141259">
    <property type="entry name" value="CarD-like"/>
    <property type="match status" value="1"/>
</dbReference>
<dbReference type="InterPro" id="IPR036101">
    <property type="entry name" value="CarD-like/TRCF_RID_sf"/>
</dbReference>
<dbReference type="GO" id="GO:0006355">
    <property type="term" value="P:regulation of DNA-templated transcription"/>
    <property type="evidence" value="ECO:0007669"/>
    <property type="project" value="UniProtKB-UniRule"/>
</dbReference>
<sequence length="1142" mass="126295">MTTAAVAAPADAGLRALPSLLETTEGWAELRAALLSGRSGTVDGAWGSSAALAAATLAAETPGTLLVVVPNPTDVEPWQEDIASFTGTRPALFEAWESWPVTSNKGKLDPITTSRLRLLQQLTSGAPKIVVCGVASVCQPVPERADLAARGRTISANEIVDPSELAEWLVTNGYKRVDAVEYPGEFSRRGGICDIFPPDAPDPYRFEFFGDEVESIRSFAAGSQRSLEKKNSVVLLGVEIVEPSVSAETESNNSPPKRGLGGIAPARPRGHIADYLPPDSWVVLVEPRELKEQAKHFYERVATTEGLHSPEQAFAHLMKRPSVVLSALPRPSVEASVHLRVESVNRFSGSVHRVRDELDSIAHSSSARVLIACQSEAEVHRLTEVLKAGKLAESHRLQLVTGHVRGGFRLVESGTIVLGSHEIFHKDLLPPGVKAQTRSSRQIESRAIDSFLDLNDGDYVVHVAHGIARFRGMHMLEKARGQDAEFGEESTEPSSSRKAESRTAGPATEEHLVLEFRDGMFLYVPATRIDLVQKYVGGSQTEPALSKPGGTSWGRKKEKVAEAVRDMAAEMINIQAVRQAVPGHQFPPDSDWQKEFEAAFPYQETPDQLSAIVEVKGDLEKSKPMDRLICGDVGYGKTEVAIRSAFKAVDSGKQVAILVPTTVLAEQHYRTFTQRYAEYPFVVDVVNRFRGGAKQKETLKKLATGEVDVIVGTHRLLSKDVKFKDLGLVVIDEEQRFGVEHKERLKHLRAMVDVLTMTATPIPRTLHASLLGIREISNLETPPADRQPVETHITRWDDKLIRNAILREMNRGGQVYFVHNRVQDIFDIATKVRILVPEAKVTVGHGQMDAHDLEKAMVGFVRKDADILVATTIIESGLDIPNANTIFINDADTYGLADLHQLRGRVGRSKHRSYAYFIVNPLKLLNPTAQRRLKAIEEVTELGAGVKIAMRDLEIPGAGNILGAEQSGHIAAIGYELYCQLLENAVRALKQQAPKVSVEVTVDLPWPAYLPRDYVPGQKLRIEVYRRLARLRDPAKLADFRQELRDRYGPHPDPVEWLLRTTEIRLLCVKWQVASVHRHDHNLVFTYRNPDRAKQLVAASKGRLKIVDEKSIYLRLKNEEDNPEGLYKLLLGVLKPAQNAGK</sequence>
<evidence type="ECO:0000256" key="9">
    <source>
        <dbReference type="HAMAP-Rule" id="MF_00969"/>
    </source>
</evidence>
<keyword evidence="1 9" id="KW-0963">Cytoplasm</keyword>
<evidence type="ECO:0000256" key="5">
    <source>
        <dbReference type="ARBA" id="ARBA00022806"/>
    </source>
</evidence>
<keyword evidence="3 9" id="KW-0227">DNA damage</keyword>
<dbReference type="GO" id="GO:0000716">
    <property type="term" value="P:transcription-coupled nucleotide-excision repair, DNA damage recognition"/>
    <property type="evidence" value="ECO:0007669"/>
    <property type="project" value="UniProtKB-UniRule"/>
</dbReference>
<evidence type="ECO:0000313" key="13">
    <source>
        <dbReference type="EMBL" id="VTS00357.1"/>
    </source>
</evidence>
<dbReference type="InterPro" id="IPR027417">
    <property type="entry name" value="P-loop_NTPase"/>
</dbReference>
<dbReference type="Pfam" id="PF02559">
    <property type="entry name" value="CarD_TRCF_RID"/>
    <property type="match status" value="1"/>
</dbReference>
<keyword evidence="4 9" id="KW-0378">Hydrolase</keyword>
<organism evidence="13 14">
    <name type="scientific">Gemmata massiliana</name>
    <dbReference type="NCBI Taxonomy" id="1210884"/>
    <lineage>
        <taxon>Bacteria</taxon>
        <taxon>Pseudomonadati</taxon>
        <taxon>Planctomycetota</taxon>
        <taxon>Planctomycetia</taxon>
        <taxon>Gemmatales</taxon>
        <taxon>Gemmataceae</taxon>
        <taxon>Gemmata</taxon>
    </lineage>
</organism>
<proteinExistence type="inferred from homology"/>
<dbReference type="EC" id="3.6.4.-" evidence="9"/>
<dbReference type="GO" id="GO:0005524">
    <property type="term" value="F:ATP binding"/>
    <property type="evidence" value="ECO:0007669"/>
    <property type="project" value="UniProtKB-UniRule"/>
</dbReference>
<evidence type="ECO:0000256" key="4">
    <source>
        <dbReference type="ARBA" id="ARBA00022801"/>
    </source>
</evidence>
<dbReference type="Gene3D" id="2.40.10.170">
    <property type="match status" value="1"/>
</dbReference>
<dbReference type="Gene3D" id="3.40.50.11180">
    <property type="match status" value="1"/>
</dbReference>
<keyword evidence="6 9" id="KW-0067">ATP-binding</keyword>
<dbReference type="SMART" id="SM00982">
    <property type="entry name" value="TRCF"/>
    <property type="match status" value="1"/>
</dbReference>
<dbReference type="RefSeq" id="WP_162672148.1">
    <property type="nucleotide sequence ID" value="NZ_LR593886.1"/>
</dbReference>
<keyword evidence="7 9" id="KW-0238">DNA-binding</keyword>
<dbReference type="GO" id="GO:0016787">
    <property type="term" value="F:hydrolase activity"/>
    <property type="evidence" value="ECO:0007669"/>
    <property type="project" value="UniProtKB-KW"/>
</dbReference>
<dbReference type="GO" id="GO:0005737">
    <property type="term" value="C:cytoplasm"/>
    <property type="evidence" value="ECO:0007669"/>
    <property type="project" value="UniProtKB-SubCell"/>
</dbReference>
<evidence type="ECO:0000256" key="6">
    <source>
        <dbReference type="ARBA" id="ARBA00022840"/>
    </source>
</evidence>
<dbReference type="KEGG" id="gms:SOIL9_82110"/>
<dbReference type="InterPro" id="IPR011545">
    <property type="entry name" value="DEAD/DEAH_box_helicase_dom"/>
</dbReference>
<evidence type="ECO:0000256" key="2">
    <source>
        <dbReference type="ARBA" id="ARBA00022741"/>
    </source>
</evidence>
<dbReference type="PROSITE" id="PS51192">
    <property type="entry name" value="HELICASE_ATP_BIND_1"/>
    <property type="match status" value="1"/>
</dbReference>
<name>A0A6P2DH40_9BACT</name>
<dbReference type="SUPFAM" id="SSF143517">
    <property type="entry name" value="TRCF domain-like"/>
    <property type="match status" value="1"/>
</dbReference>
<dbReference type="InterPro" id="IPR001650">
    <property type="entry name" value="Helicase_C-like"/>
</dbReference>
<keyword evidence="8 9" id="KW-0234">DNA repair</keyword>